<keyword evidence="5" id="KW-0067">ATP-binding</keyword>
<dbReference type="Pfam" id="PF21090">
    <property type="entry name" value="P-loop_SecA"/>
    <property type="match status" value="1"/>
</dbReference>
<dbReference type="GO" id="GO:0005829">
    <property type="term" value="C:cytosol"/>
    <property type="evidence" value="ECO:0007669"/>
    <property type="project" value="TreeGrafter"/>
</dbReference>
<feature type="domain" description="SecA family profile" evidence="10">
    <location>
        <begin position="1"/>
        <end position="154"/>
    </location>
</feature>
<gene>
    <name evidence="11" type="primary">secA_4</name>
    <name evidence="11" type="ORF">NCTC11112_03334</name>
</gene>
<keyword evidence="4" id="KW-0547">Nucleotide-binding</keyword>
<dbReference type="GO" id="GO:0005886">
    <property type="term" value="C:plasma membrane"/>
    <property type="evidence" value="ECO:0007669"/>
    <property type="project" value="TreeGrafter"/>
</dbReference>
<dbReference type="GO" id="GO:0031522">
    <property type="term" value="C:cell envelope Sec protein transport complex"/>
    <property type="evidence" value="ECO:0007669"/>
    <property type="project" value="TreeGrafter"/>
</dbReference>
<evidence type="ECO:0000256" key="7">
    <source>
        <dbReference type="ARBA" id="ARBA00022967"/>
    </source>
</evidence>
<evidence type="ECO:0000256" key="1">
    <source>
        <dbReference type="ARBA" id="ARBA00007650"/>
    </source>
</evidence>
<evidence type="ECO:0000256" key="3">
    <source>
        <dbReference type="ARBA" id="ARBA00022475"/>
    </source>
</evidence>
<organism evidence="11 12">
    <name type="scientific">Escherichia coli</name>
    <dbReference type="NCBI Taxonomy" id="562"/>
    <lineage>
        <taxon>Bacteria</taxon>
        <taxon>Pseudomonadati</taxon>
        <taxon>Pseudomonadota</taxon>
        <taxon>Gammaproteobacteria</taxon>
        <taxon>Enterobacterales</taxon>
        <taxon>Enterobacteriaceae</taxon>
        <taxon>Escherichia</taxon>
    </lineage>
</organism>
<sequence>MLVGTISIEKSELVSNELTKAGIKHNVLNAKFHANEAAIVAQAGYPAAGDYRDQHGGSWYRYVLGGSWQAEVAALENPTAEQIEKIKADWQVRHDAVLAAGGLHIIGTERHESRRIDNQLRGRSGRQGDAGSSRFYLSMEDALMRFLLPTEYPA</sequence>
<evidence type="ECO:0000256" key="4">
    <source>
        <dbReference type="ARBA" id="ARBA00022741"/>
    </source>
</evidence>
<keyword evidence="2" id="KW-0813">Transport</keyword>
<dbReference type="FunFam" id="3.40.50.300:FF:000113">
    <property type="entry name" value="Preprotein translocase subunit SecA"/>
    <property type="match status" value="1"/>
</dbReference>
<dbReference type="InterPro" id="IPR014018">
    <property type="entry name" value="SecA_motor_DEAD"/>
</dbReference>
<dbReference type="InterPro" id="IPR000185">
    <property type="entry name" value="SecA"/>
</dbReference>
<dbReference type="GO" id="GO:0006886">
    <property type="term" value="P:intracellular protein transport"/>
    <property type="evidence" value="ECO:0007669"/>
    <property type="project" value="InterPro"/>
</dbReference>
<keyword evidence="8" id="KW-0811">Translocation</keyword>
<accession>A0A376MQV1</accession>
<proteinExistence type="inferred from homology"/>
<dbReference type="PANTHER" id="PTHR30612">
    <property type="entry name" value="SECA INNER MEMBRANE COMPONENT OF SEC PROTEIN SECRETION SYSTEM"/>
    <property type="match status" value="1"/>
</dbReference>
<reference evidence="11 12" key="1">
    <citation type="submission" date="2018-06" db="EMBL/GenBank/DDBJ databases">
        <authorList>
            <consortium name="Pathogen Informatics"/>
            <person name="Doyle S."/>
        </authorList>
    </citation>
    <scope>NUCLEOTIDE SEQUENCE [LARGE SCALE GENOMIC DNA]</scope>
    <source>
        <strain evidence="11 12">NCTC11112</strain>
    </source>
</reference>
<name>A0A376MQV1_ECOLX</name>
<dbReference type="Gene3D" id="3.40.50.300">
    <property type="entry name" value="P-loop containing nucleotide triphosphate hydrolases"/>
    <property type="match status" value="1"/>
</dbReference>
<keyword evidence="6" id="KW-0653">Protein transport</keyword>
<dbReference type="SUPFAM" id="SSF52540">
    <property type="entry name" value="P-loop containing nucleoside triphosphate hydrolases"/>
    <property type="match status" value="2"/>
</dbReference>
<dbReference type="PANTHER" id="PTHR30612:SF0">
    <property type="entry name" value="CHLOROPLAST PROTEIN-TRANSPORTING ATPASE"/>
    <property type="match status" value="1"/>
</dbReference>
<evidence type="ECO:0000256" key="6">
    <source>
        <dbReference type="ARBA" id="ARBA00022927"/>
    </source>
</evidence>
<dbReference type="GO" id="GO:0043952">
    <property type="term" value="P:protein transport by the Sec complex"/>
    <property type="evidence" value="ECO:0007669"/>
    <property type="project" value="UniProtKB-ARBA"/>
</dbReference>
<evidence type="ECO:0000259" key="10">
    <source>
        <dbReference type="PROSITE" id="PS51196"/>
    </source>
</evidence>
<evidence type="ECO:0000313" key="11">
    <source>
        <dbReference type="EMBL" id="STG52816.1"/>
    </source>
</evidence>
<keyword evidence="9" id="KW-0472">Membrane</keyword>
<evidence type="ECO:0000256" key="8">
    <source>
        <dbReference type="ARBA" id="ARBA00023010"/>
    </source>
</evidence>
<dbReference type="InterPro" id="IPR044722">
    <property type="entry name" value="SecA_SF2_C"/>
</dbReference>
<dbReference type="Proteomes" id="UP000254817">
    <property type="component" value="Unassembled WGS sequence"/>
</dbReference>
<dbReference type="InterPro" id="IPR027417">
    <property type="entry name" value="P-loop_NTPase"/>
</dbReference>
<dbReference type="GO" id="GO:0006605">
    <property type="term" value="P:protein targeting"/>
    <property type="evidence" value="ECO:0007669"/>
    <property type="project" value="InterPro"/>
</dbReference>
<dbReference type="PROSITE" id="PS51196">
    <property type="entry name" value="SECA_MOTOR_DEAD"/>
    <property type="match status" value="1"/>
</dbReference>
<evidence type="ECO:0000256" key="2">
    <source>
        <dbReference type="ARBA" id="ARBA00022448"/>
    </source>
</evidence>
<comment type="similarity">
    <text evidence="1">Belongs to the SecA family.</text>
</comment>
<keyword evidence="3" id="KW-1003">Cell membrane</keyword>
<evidence type="ECO:0000256" key="5">
    <source>
        <dbReference type="ARBA" id="ARBA00022840"/>
    </source>
</evidence>
<dbReference type="AlphaFoldDB" id="A0A376MQV1"/>
<dbReference type="EMBL" id="UGAW01000001">
    <property type="protein sequence ID" value="STG52816.1"/>
    <property type="molecule type" value="Genomic_DNA"/>
</dbReference>
<evidence type="ECO:0000313" key="12">
    <source>
        <dbReference type="Proteomes" id="UP000254817"/>
    </source>
</evidence>
<evidence type="ECO:0000256" key="9">
    <source>
        <dbReference type="ARBA" id="ARBA00023136"/>
    </source>
</evidence>
<keyword evidence="7" id="KW-1278">Translocase</keyword>
<protein>
    <submittedName>
        <fullName evidence="11">Preprotein translocase subunit SecA</fullName>
    </submittedName>
</protein>
<dbReference type="GO" id="GO:0005524">
    <property type="term" value="F:ATP binding"/>
    <property type="evidence" value="ECO:0007669"/>
    <property type="project" value="UniProtKB-KW"/>
</dbReference>